<evidence type="ECO:0008006" key="4">
    <source>
        <dbReference type="Google" id="ProtNLM"/>
    </source>
</evidence>
<keyword evidence="3" id="KW-1185">Reference proteome</keyword>
<dbReference type="GO" id="GO:0006508">
    <property type="term" value="P:proteolysis"/>
    <property type="evidence" value="ECO:0007669"/>
    <property type="project" value="InterPro"/>
</dbReference>
<dbReference type="PANTHER" id="PTHR43019">
    <property type="entry name" value="SERINE ENDOPROTEASE DEGS"/>
    <property type="match status" value="1"/>
</dbReference>
<dbReference type="AlphaFoldDB" id="A0A271KG20"/>
<dbReference type="Proteomes" id="UP000215931">
    <property type="component" value="Unassembled WGS sequence"/>
</dbReference>
<evidence type="ECO:0000313" key="2">
    <source>
        <dbReference type="EMBL" id="PAP93975.1"/>
    </source>
</evidence>
<name>A0A271KG20_9HYPH</name>
<dbReference type="EMBL" id="NPKH01000023">
    <property type="protein sequence ID" value="PAP93975.1"/>
    <property type="molecule type" value="Genomic_DNA"/>
</dbReference>
<comment type="caution">
    <text evidence="2">The sequence shown here is derived from an EMBL/GenBank/DDBJ whole genome shotgun (WGS) entry which is preliminary data.</text>
</comment>
<sequence length="233" mass="24862">MFPGRRDVGLSSHTRTSRMKNFSNPAYWLTGLILLVCAFILFGFTPTPPDAHKAAVRVQANGWHGSGVHIGNGFILTAGHVTENAEGLVVKTDGGQVHKAEVLWLNHAFDVSLVYVDDMKDESGAPLSCEKTTVGQSVTIIGNPLDTDFAQSWGRVSGFGKTGLENLDKRGLWRSLVTLDVTAAPGVSGGPVYDDQDNVVGILVAGAISMRGTFGYSYMVPSTAICHIMGRAI</sequence>
<gene>
    <name evidence="2" type="ORF">CIT31_16545</name>
</gene>
<dbReference type="Pfam" id="PF13365">
    <property type="entry name" value="Trypsin_2"/>
    <property type="match status" value="1"/>
</dbReference>
<dbReference type="OrthoDB" id="8373146at2"/>
<evidence type="ECO:0000256" key="1">
    <source>
        <dbReference type="SAM" id="Phobius"/>
    </source>
</evidence>
<keyword evidence="1" id="KW-1133">Transmembrane helix</keyword>
<evidence type="ECO:0000313" key="3">
    <source>
        <dbReference type="Proteomes" id="UP000215931"/>
    </source>
</evidence>
<proteinExistence type="predicted"/>
<protein>
    <recommendedName>
        <fullName evidence="4">Serine protease</fullName>
    </recommendedName>
</protein>
<dbReference type="SUPFAM" id="SSF50494">
    <property type="entry name" value="Trypsin-like serine proteases"/>
    <property type="match status" value="1"/>
</dbReference>
<dbReference type="InterPro" id="IPR001940">
    <property type="entry name" value="Peptidase_S1C"/>
</dbReference>
<keyword evidence="1" id="KW-0812">Transmembrane</keyword>
<keyword evidence="1" id="KW-0472">Membrane</keyword>
<dbReference type="InterPro" id="IPR009003">
    <property type="entry name" value="Peptidase_S1_PA"/>
</dbReference>
<reference evidence="2 3" key="1">
    <citation type="submission" date="2017-08" db="EMBL/GenBank/DDBJ databases">
        <title>Mesorhizobium wenxinae sp. nov., a novel rhizobial species isolated from root nodules of chickpea (Cicer arietinum L.).</title>
        <authorList>
            <person name="Zhang J."/>
        </authorList>
    </citation>
    <scope>NUCLEOTIDE SEQUENCE [LARGE SCALE GENOMIC DNA]</scope>
    <source>
        <strain evidence="3">WYCCWR 10019</strain>
    </source>
</reference>
<accession>A0A271KG20</accession>
<dbReference type="GO" id="GO:0004252">
    <property type="term" value="F:serine-type endopeptidase activity"/>
    <property type="evidence" value="ECO:0007669"/>
    <property type="project" value="InterPro"/>
</dbReference>
<feature type="transmembrane region" description="Helical" evidence="1">
    <location>
        <begin position="25"/>
        <end position="44"/>
    </location>
</feature>
<organism evidence="2 3">
    <name type="scientific">Mesorhizobium wenxiniae</name>
    <dbReference type="NCBI Taxonomy" id="2014805"/>
    <lineage>
        <taxon>Bacteria</taxon>
        <taxon>Pseudomonadati</taxon>
        <taxon>Pseudomonadota</taxon>
        <taxon>Alphaproteobacteria</taxon>
        <taxon>Hyphomicrobiales</taxon>
        <taxon>Phyllobacteriaceae</taxon>
        <taxon>Mesorhizobium</taxon>
    </lineage>
</organism>
<dbReference type="PANTHER" id="PTHR43019:SF23">
    <property type="entry name" value="PROTEASE DO-LIKE 5, CHLOROPLASTIC"/>
    <property type="match status" value="1"/>
</dbReference>
<dbReference type="PRINTS" id="PR00834">
    <property type="entry name" value="PROTEASES2C"/>
</dbReference>
<dbReference type="Gene3D" id="2.40.10.120">
    <property type="match status" value="1"/>
</dbReference>